<dbReference type="Pfam" id="PF01893">
    <property type="entry name" value="UPF0058"/>
    <property type="match status" value="1"/>
</dbReference>
<organism evidence="1 2">
    <name type="scientific">Natrinema halophilum</name>
    <dbReference type="NCBI Taxonomy" id="1699371"/>
    <lineage>
        <taxon>Archaea</taxon>
        <taxon>Methanobacteriati</taxon>
        <taxon>Methanobacteriota</taxon>
        <taxon>Stenosarchaea group</taxon>
        <taxon>Halobacteria</taxon>
        <taxon>Halobacteriales</taxon>
        <taxon>Natrialbaceae</taxon>
        <taxon>Natrinema</taxon>
    </lineage>
</organism>
<name>A0A7D5GKK1_9EURY</name>
<dbReference type="Proteomes" id="UP000509241">
    <property type="component" value="Chromosome"/>
</dbReference>
<dbReference type="Gene3D" id="1.20.1270.110">
    <property type="entry name" value="Uncharacterised protein family UPF0058"/>
    <property type="match status" value="1"/>
</dbReference>
<sequence length="76" mass="8936">MRKQALVHIHALISEIRAFIMERESVPMGAFATYDQIGILPTEIHYNKRKHKESIFTLLEDILMSLERLSTRNLIR</sequence>
<evidence type="ECO:0000313" key="2">
    <source>
        <dbReference type="Proteomes" id="UP000509241"/>
    </source>
</evidence>
<keyword evidence="2" id="KW-1185">Reference proteome</keyword>
<dbReference type="AlphaFoldDB" id="A0A7D5GKK1"/>
<gene>
    <name evidence="1" type="ORF">HYG82_10465</name>
</gene>
<dbReference type="InterPro" id="IPR036519">
    <property type="entry name" value="UPF0058_sf"/>
</dbReference>
<accession>A0A7D5GKK1</accession>
<dbReference type="InterPro" id="IPR002753">
    <property type="entry name" value="UPF0058"/>
</dbReference>
<evidence type="ECO:0000313" key="1">
    <source>
        <dbReference type="EMBL" id="QLG49250.1"/>
    </source>
</evidence>
<reference evidence="1 2" key="1">
    <citation type="submission" date="2020-07" db="EMBL/GenBank/DDBJ databases">
        <authorList>
            <person name="Cui H."/>
        </authorList>
    </citation>
    <scope>NUCLEOTIDE SEQUENCE [LARGE SCALE GENOMIC DNA]</scope>
    <source>
        <strain evidence="1 2">YPL8</strain>
    </source>
</reference>
<protein>
    <submittedName>
        <fullName evidence="1">UPF0058 family protein</fullName>
    </submittedName>
</protein>
<dbReference type="OrthoDB" id="177623at2157"/>
<dbReference type="SUPFAM" id="SSF140371">
    <property type="entry name" value="Vng1086c-like"/>
    <property type="match status" value="1"/>
</dbReference>
<dbReference type="EMBL" id="CP058601">
    <property type="protein sequence ID" value="QLG49250.1"/>
    <property type="molecule type" value="Genomic_DNA"/>
</dbReference>
<dbReference type="KEGG" id="haly:HYG82_10465"/>
<proteinExistence type="predicted"/>